<sequence>MTNCMSKPSDPPATPPRAKRDKPDPNSREARLAEALRANLRRRKAAVRTPVEEAPENDSDAAQTASEKPATPS</sequence>
<reference evidence="2 3" key="1">
    <citation type="submission" date="2006-08" db="EMBL/GenBank/DDBJ databases">
        <title>Complete sequence of Maricaulis maris MCS10.</title>
        <authorList>
            <consortium name="US DOE Joint Genome Institute"/>
            <person name="Copeland A."/>
            <person name="Lucas S."/>
            <person name="Lapidus A."/>
            <person name="Barry K."/>
            <person name="Detter J.C."/>
            <person name="Glavina del Rio T."/>
            <person name="Hammon N."/>
            <person name="Israni S."/>
            <person name="Dalin E."/>
            <person name="Tice H."/>
            <person name="Pitluck S."/>
            <person name="Saunders E."/>
            <person name="Brettin T."/>
            <person name="Bruce D."/>
            <person name="Han C."/>
            <person name="Tapia R."/>
            <person name="Gilna P."/>
            <person name="Schmutz J."/>
            <person name="Larimer F."/>
            <person name="Land M."/>
            <person name="Hauser L."/>
            <person name="Kyrpides N."/>
            <person name="Mikhailova N."/>
            <person name="Viollier P."/>
            <person name="Stephens C."/>
            <person name="Richardson P."/>
        </authorList>
    </citation>
    <scope>NUCLEOTIDE SEQUENCE [LARGE SCALE GENOMIC DNA]</scope>
    <source>
        <strain evidence="2 3">MCS10</strain>
    </source>
</reference>
<dbReference type="EMBL" id="CP000449">
    <property type="protein sequence ID" value="ABI65418.1"/>
    <property type="molecule type" value="Genomic_DNA"/>
</dbReference>
<keyword evidence="3" id="KW-1185">Reference proteome</keyword>
<accession>Q0AQL9</accession>
<organism evidence="2 3">
    <name type="scientific">Maricaulis maris (strain MCS10)</name>
    <name type="common">Caulobacter maris</name>
    <dbReference type="NCBI Taxonomy" id="394221"/>
    <lineage>
        <taxon>Bacteria</taxon>
        <taxon>Pseudomonadati</taxon>
        <taxon>Pseudomonadota</taxon>
        <taxon>Alphaproteobacteria</taxon>
        <taxon>Maricaulales</taxon>
        <taxon>Maricaulaceae</taxon>
        <taxon>Maricaulis</taxon>
    </lineage>
</organism>
<proteinExistence type="predicted"/>
<protein>
    <submittedName>
        <fullName evidence="2">Uncharacterized protein</fullName>
    </submittedName>
</protein>
<dbReference type="HOGENOM" id="CLU_2700415_0_0_5"/>
<dbReference type="AlphaFoldDB" id="Q0AQL9"/>
<gene>
    <name evidence="2" type="ordered locus">Mmar10_1125</name>
</gene>
<feature type="region of interest" description="Disordered" evidence="1">
    <location>
        <begin position="1"/>
        <end position="73"/>
    </location>
</feature>
<feature type="compositionally biased region" description="Basic and acidic residues" evidence="1">
    <location>
        <begin position="21"/>
        <end position="34"/>
    </location>
</feature>
<evidence type="ECO:0000313" key="2">
    <source>
        <dbReference type="EMBL" id="ABI65418.1"/>
    </source>
</evidence>
<dbReference type="KEGG" id="mmr:Mmar10_1125"/>
<dbReference type="Proteomes" id="UP000001964">
    <property type="component" value="Chromosome"/>
</dbReference>
<dbReference type="STRING" id="394221.Mmar10_1125"/>
<evidence type="ECO:0000313" key="3">
    <source>
        <dbReference type="Proteomes" id="UP000001964"/>
    </source>
</evidence>
<evidence type="ECO:0000256" key="1">
    <source>
        <dbReference type="SAM" id="MobiDB-lite"/>
    </source>
</evidence>
<name>Q0AQL9_MARMM</name>